<reference evidence="1 2" key="1">
    <citation type="submission" date="2021-09" db="EMBL/GenBank/DDBJ databases">
        <title>Genomic insights and catalytic innovation underlie evolution of tropane alkaloids biosynthesis.</title>
        <authorList>
            <person name="Wang Y.-J."/>
            <person name="Tian T."/>
            <person name="Huang J.-P."/>
            <person name="Huang S.-X."/>
        </authorList>
    </citation>
    <scope>NUCLEOTIDE SEQUENCE [LARGE SCALE GENOMIC DNA]</scope>
    <source>
        <strain evidence="1">KIB-2018</strain>
        <tissue evidence="1">Leaf</tissue>
    </source>
</reference>
<dbReference type="Proteomes" id="UP001159364">
    <property type="component" value="Linkage Group LG01"/>
</dbReference>
<dbReference type="AlphaFoldDB" id="A0AAV8UAB5"/>
<protein>
    <submittedName>
        <fullName evidence="1">Uncharacterized protein</fullName>
    </submittedName>
</protein>
<keyword evidence="2" id="KW-1185">Reference proteome</keyword>
<dbReference type="EMBL" id="JAIWQS010000001">
    <property type="protein sequence ID" value="KAJ8775134.1"/>
    <property type="molecule type" value="Genomic_DNA"/>
</dbReference>
<proteinExistence type="predicted"/>
<gene>
    <name evidence="1" type="ORF">K2173_020138</name>
</gene>
<organism evidence="1 2">
    <name type="scientific">Erythroxylum novogranatense</name>
    <dbReference type="NCBI Taxonomy" id="1862640"/>
    <lineage>
        <taxon>Eukaryota</taxon>
        <taxon>Viridiplantae</taxon>
        <taxon>Streptophyta</taxon>
        <taxon>Embryophyta</taxon>
        <taxon>Tracheophyta</taxon>
        <taxon>Spermatophyta</taxon>
        <taxon>Magnoliopsida</taxon>
        <taxon>eudicotyledons</taxon>
        <taxon>Gunneridae</taxon>
        <taxon>Pentapetalae</taxon>
        <taxon>rosids</taxon>
        <taxon>fabids</taxon>
        <taxon>Malpighiales</taxon>
        <taxon>Erythroxylaceae</taxon>
        <taxon>Erythroxylum</taxon>
    </lineage>
</organism>
<name>A0AAV8UAB5_9ROSI</name>
<evidence type="ECO:0000313" key="2">
    <source>
        <dbReference type="Proteomes" id="UP001159364"/>
    </source>
</evidence>
<evidence type="ECO:0000313" key="1">
    <source>
        <dbReference type="EMBL" id="KAJ8775134.1"/>
    </source>
</evidence>
<comment type="caution">
    <text evidence="1">The sequence shown here is derived from an EMBL/GenBank/DDBJ whole genome shotgun (WGS) entry which is preliminary data.</text>
</comment>
<sequence length="137" mass="15748">MSNQGRCDELWIGSKFSVLNYIYGPSSPSYIDITSQLKVKFRDSQKWKDKEKVVSISSKALKQMLTKWRHKFHLLISSKQIDSLLLEFAKLMLTRNPLDDICRISSIQQPHLEIGKRSQSIEALTNDVADITISYEG</sequence>
<accession>A0AAV8UAB5</accession>